<evidence type="ECO:0000313" key="1">
    <source>
        <dbReference type="EMBL" id="KAF5764741.1"/>
    </source>
</evidence>
<evidence type="ECO:0000313" key="2">
    <source>
        <dbReference type="Proteomes" id="UP000215914"/>
    </source>
</evidence>
<name>A0A9K3H390_HELAN</name>
<protein>
    <submittedName>
        <fullName evidence="1">Uncharacterized protein</fullName>
    </submittedName>
</protein>
<proteinExistence type="predicted"/>
<gene>
    <name evidence="1" type="ORF">HanXRQr2_Chr15g0695571</name>
</gene>
<reference evidence="1" key="2">
    <citation type="submission" date="2020-06" db="EMBL/GenBank/DDBJ databases">
        <title>Helianthus annuus Genome sequencing and assembly Release 2.</title>
        <authorList>
            <person name="Gouzy J."/>
            <person name="Langlade N."/>
            <person name="Munos S."/>
        </authorList>
    </citation>
    <scope>NUCLEOTIDE SEQUENCE</scope>
    <source>
        <tissue evidence="1">Leaves</tissue>
    </source>
</reference>
<keyword evidence="2" id="KW-1185">Reference proteome</keyword>
<dbReference type="AlphaFoldDB" id="A0A9K3H390"/>
<accession>A0A9K3H390</accession>
<dbReference type="Gramene" id="mRNA:HanXRQr2_Chr15g0695571">
    <property type="protein sequence ID" value="mRNA:HanXRQr2_Chr15g0695571"/>
    <property type="gene ID" value="HanXRQr2_Chr15g0695571"/>
</dbReference>
<dbReference type="Proteomes" id="UP000215914">
    <property type="component" value="Unassembled WGS sequence"/>
</dbReference>
<dbReference type="EMBL" id="MNCJ02000330">
    <property type="protein sequence ID" value="KAF5764741.1"/>
    <property type="molecule type" value="Genomic_DNA"/>
</dbReference>
<reference evidence="1" key="1">
    <citation type="journal article" date="2017" name="Nature">
        <title>The sunflower genome provides insights into oil metabolism, flowering and Asterid evolution.</title>
        <authorList>
            <person name="Badouin H."/>
            <person name="Gouzy J."/>
            <person name="Grassa C.J."/>
            <person name="Murat F."/>
            <person name="Staton S.E."/>
            <person name="Cottret L."/>
            <person name="Lelandais-Briere C."/>
            <person name="Owens G.L."/>
            <person name="Carrere S."/>
            <person name="Mayjonade B."/>
            <person name="Legrand L."/>
            <person name="Gill N."/>
            <person name="Kane N.C."/>
            <person name="Bowers J.E."/>
            <person name="Hubner S."/>
            <person name="Bellec A."/>
            <person name="Berard A."/>
            <person name="Berges H."/>
            <person name="Blanchet N."/>
            <person name="Boniface M.C."/>
            <person name="Brunel D."/>
            <person name="Catrice O."/>
            <person name="Chaidir N."/>
            <person name="Claudel C."/>
            <person name="Donnadieu C."/>
            <person name="Faraut T."/>
            <person name="Fievet G."/>
            <person name="Helmstetter N."/>
            <person name="King M."/>
            <person name="Knapp S.J."/>
            <person name="Lai Z."/>
            <person name="Le Paslier M.C."/>
            <person name="Lippi Y."/>
            <person name="Lorenzon L."/>
            <person name="Mandel J.R."/>
            <person name="Marage G."/>
            <person name="Marchand G."/>
            <person name="Marquand E."/>
            <person name="Bret-Mestries E."/>
            <person name="Morien E."/>
            <person name="Nambeesan S."/>
            <person name="Nguyen T."/>
            <person name="Pegot-Espagnet P."/>
            <person name="Pouilly N."/>
            <person name="Raftis F."/>
            <person name="Sallet E."/>
            <person name="Schiex T."/>
            <person name="Thomas J."/>
            <person name="Vandecasteele C."/>
            <person name="Vares D."/>
            <person name="Vear F."/>
            <person name="Vautrin S."/>
            <person name="Crespi M."/>
            <person name="Mangin B."/>
            <person name="Burke J.M."/>
            <person name="Salse J."/>
            <person name="Munos S."/>
            <person name="Vincourt P."/>
            <person name="Rieseberg L.H."/>
            <person name="Langlade N.B."/>
        </authorList>
    </citation>
    <scope>NUCLEOTIDE SEQUENCE</scope>
    <source>
        <tissue evidence="1">Leaves</tissue>
    </source>
</reference>
<sequence length="43" mass="5104">MINSTHKINPSLKHQAITHHVYKHVIGMFMCLSKMFMCKFVDR</sequence>
<organism evidence="1 2">
    <name type="scientific">Helianthus annuus</name>
    <name type="common">Common sunflower</name>
    <dbReference type="NCBI Taxonomy" id="4232"/>
    <lineage>
        <taxon>Eukaryota</taxon>
        <taxon>Viridiplantae</taxon>
        <taxon>Streptophyta</taxon>
        <taxon>Embryophyta</taxon>
        <taxon>Tracheophyta</taxon>
        <taxon>Spermatophyta</taxon>
        <taxon>Magnoliopsida</taxon>
        <taxon>eudicotyledons</taxon>
        <taxon>Gunneridae</taxon>
        <taxon>Pentapetalae</taxon>
        <taxon>asterids</taxon>
        <taxon>campanulids</taxon>
        <taxon>Asterales</taxon>
        <taxon>Asteraceae</taxon>
        <taxon>Asteroideae</taxon>
        <taxon>Heliantheae alliance</taxon>
        <taxon>Heliantheae</taxon>
        <taxon>Helianthus</taxon>
    </lineage>
</organism>
<comment type="caution">
    <text evidence="1">The sequence shown here is derived from an EMBL/GenBank/DDBJ whole genome shotgun (WGS) entry which is preliminary data.</text>
</comment>